<accession>A0ABP0PFC3</accession>
<sequence length="187" mass="20950">MALAGEEQEKPPPPMGFVIQEYVKSCIYNVFAQSDSRCWADLARQLGCFLKIGWGQLRDLARVDWHFRELSHGWLAAAAWLDTLYKKGLIDEAKVQRAASEVQHDSPGLEYVQQLTNEVTGWILDPEHHRSSEDLEELAYVYCRANAGFIEMPLVAPMEGLKKALSALTFDALNVASQLAERLAAAD</sequence>
<protein>
    <submittedName>
        <fullName evidence="1">Uncharacterized protein</fullName>
    </submittedName>
</protein>
<evidence type="ECO:0000313" key="1">
    <source>
        <dbReference type="EMBL" id="CAK9074726.1"/>
    </source>
</evidence>
<evidence type="ECO:0000313" key="2">
    <source>
        <dbReference type="Proteomes" id="UP001642464"/>
    </source>
</evidence>
<name>A0ABP0PFC3_9DINO</name>
<gene>
    <name evidence="1" type="ORF">SCF082_LOCUS36342</name>
</gene>
<dbReference type="EMBL" id="CAXAMM010035692">
    <property type="protein sequence ID" value="CAK9074726.1"/>
    <property type="molecule type" value="Genomic_DNA"/>
</dbReference>
<dbReference type="Proteomes" id="UP001642464">
    <property type="component" value="Unassembled WGS sequence"/>
</dbReference>
<organism evidence="1 2">
    <name type="scientific">Durusdinium trenchii</name>
    <dbReference type="NCBI Taxonomy" id="1381693"/>
    <lineage>
        <taxon>Eukaryota</taxon>
        <taxon>Sar</taxon>
        <taxon>Alveolata</taxon>
        <taxon>Dinophyceae</taxon>
        <taxon>Suessiales</taxon>
        <taxon>Symbiodiniaceae</taxon>
        <taxon>Durusdinium</taxon>
    </lineage>
</organism>
<comment type="caution">
    <text evidence="1">The sequence shown here is derived from an EMBL/GenBank/DDBJ whole genome shotgun (WGS) entry which is preliminary data.</text>
</comment>
<keyword evidence="2" id="KW-1185">Reference proteome</keyword>
<proteinExistence type="predicted"/>
<reference evidence="1 2" key="1">
    <citation type="submission" date="2024-02" db="EMBL/GenBank/DDBJ databases">
        <authorList>
            <person name="Chen Y."/>
            <person name="Shah S."/>
            <person name="Dougan E. K."/>
            <person name="Thang M."/>
            <person name="Chan C."/>
        </authorList>
    </citation>
    <scope>NUCLEOTIDE SEQUENCE [LARGE SCALE GENOMIC DNA]</scope>
</reference>